<evidence type="ECO:0000313" key="7">
    <source>
        <dbReference type="Proteomes" id="UP000324705"/>
    </source>
</evidence>
<sequence length="176" mass="19229">MKAMRQSQALSLLVLLLLLASSSASILEDACRSLGNPYYYNTCIKFFKADKESPLANKRGLAVIATGITKKTAVVTLKRIAALKAVDKDPKIQAILVFCDHFYSIAVGLFDEAAKCIWSNKVGDAVTSLGSAWNVPQSCEDEFHKAGVKSPLHAENSEFEMECIITMGVTERLRVV</sequence>
<keyword evidence="1 4" id="KW-0732">Signal</keyword>
<protein>
    <recommendedName>
        <fullName evidence="5">Pectinesterase inhibitor domain-containing protein</fullName>
    </recommendedName>
</protein>
<dbReference type="EMBL" id="LT934122">
    <property type="protein sequence ID" value="VAI53502.1"/>
    <property type="molecule type" value="Genomic_DNA"/>
</dbReference>
<feature type="chain" id="PRO_5040507983" description="Pectinesterase inhibitor domain-containing protein" evidence="4">
    <location>
        <begin position="25"/>
        <end position="176"/>
    </location>
</feature>
<keyword evidence="2" id="KW-1015">Disulfide bond</keyword>
<name>A0A9R0YEK2_TRITD</name>
<comment type="similarity">
    <text evidence="3">Belongs to the PMEI family.</text>
</comment>
<dbReference type="SUPFAM" id="SSF101148">
    <property type="entry name" value="Plant invertase/pectin methylesterase inhibitor"/>
    <property type="match status" value="1"/>
</dbReference>
<feature type="domain" description="Pectinesterase inhibitor" evidence="5">
    <location>
        <begin position="22"/>
        <end position="169"/>
    </location>
</feature>
<dbReference type="Gene3D" id="1.20.140.40">
    <property type="entry name" value="Invertase/pectin methylesterase inhibitor family protein"/>
    <property type="match status" value="1"/>
</dbReference>
<reference evidence="6 7" key="1">
    <citation type="submission" date="2017-09" db="EMBL/GenBank/DDBJ databases">
        <authorList>
            <consortium name="International Durum Wheat Genome Sequencing Consortium (IDWGSC)"/>
            <person name="Milanesi L."/>
        </authorList>
    </citation>
    <scope>NUCLEOTIDE SEQUENCE [LARGE SCALE GENOMIC DNA]</scope>
    <source>
        <strain evidence="7">cv. Svevo</strain>
    </source>
</reference>
<dbReference type="InterPro" id="IPR006501">
    <property type="entry name" value="Pectinesterase_inhib_dom"/>
</dbReference>
<organism evidence="6 7">
    <name type="scientific">Triticum turgidum subsp. durum</name>
    <name type="common">Durum wheat</name>
    <name type="synonym">Triticum durum</name>
    <dbReference type="NCBI Taxonomy" id="4567"/>
    <lineage>
        <taxon>Eukaryota</taxon>
        <taxon>Viridiplantae</taxon>
        <taxon>Streptophyta</taxon>
        <taxon>Embryophyta</taxon>
        <taxon>Tracheophyta</taxon>
        <taxon>Spermatophyta</taxon>
        <taxon>Magnoliopsida</taxon>
        <taxon>Liliopsida</taxon>
        <taxon>Poales</taxon>
        <taxon>Poaceae</taxon>
        <taxon>BOP clade</taxon>
        <taxon>Pooideae</taxon>
        <taxon>Triticodae</taxon>
        <taxon>Triticeae</taxon>
        <taxon>Triticinae</taxon>
        <taxon>Triticum</taxon>
    </lineage>
</organism>
<dbReference type="SMART" id="SM00856">
    <property type="entry name" value="PMEI"/>
    <property type="match status" value="1"/>
</dbReference>
<dbReference type="Gramene" id="TRITD6Bv1G013780.1">
    <property type="protein sequence ID" value="TRITD6Bv1G013780.1"/>
    <property type="gene ID" value="TRITD6Bv1G013780"/>
</dbReference>
<evidence type="ECO:0000313" key="6">
    <source>
        <dbReference type="EMBL" id="VAI53502.1"/>
    </source>
</evidence>
<dbReference type="InterPro" id="IPR035513">
    <property type="entry name" value="Invertase/methylesterase_inhib"/>
</dbReference>
<gene>
    <name evidence="6" type="ORF">TRITD_6Bv1G013780</name>
</gene>
<dbReference type="GO" id="GO:0004857">
    <property type="term" value="F:enzyme inhibitor activity"/>
    <property type="evidence" value="ECO:0007669"/>
    <property type="project" value="InterPro"/>
</dbReference>
<keyword evidence="7" id="KW-1185">Reference proteome</keyword>
<dbReference type="AlphaFoldDB" id="A0A9R0YEK2"/>
<evidence type="ECO:0000259" key="5">
    <source>
        <dbReference type="SMART" id="SM00856"/>
    </source>
</evidence>
<evidence type="ECO:0000256" key="1">
    <source>
        <dbReference type="ARBA" id="ARBA00022729"/>
    </source>
</evidence>
<dbReference type="Pfam" id="PF04043">
    <property type="entry name" value="PMEI"/>
    <property type="match status" value="1"/>
</dbReference>
<proteinExistence type="inferred from homology"/>
<dbReference type="PANTHER" id="PTHR35357:SF24">
    <property type="entry name" value="OS04G0587200 PROTEIN"/>
    <property type="match status" value="1"/>
</dbReference>
<evidence type="ECO:0000256" key="4">
    <source>
        <dbReference type="SAM" id="SignalP"/>
    </source>
</evidence>
<evidence type="ECO:0000256" key="3">
    <source>
        <dbReference type="ARBA" id="ARBA00038471"/>
    </source>
</evidence>
<accession>A0A9R0YEK2</accession>
<dbReference type="NCBIfam" id="TIGR01614">
    <property type="entry name" value="PME_inhib"/>
    <property type="match status" value="1"/>
</dbReference>
<dbReference type="PANTHER" id="PTHR35357">
    <property type="entry name" value="OS02G0537100 PROTEIN"/>
    <property type="match status" value="1"/>
</dbReference>
<dbReference type="Proteomes" id="UP000324705">
    <property type="component" value="Chromosome 6B"/>
</dbReference>
<evidence type="ECO:0000256" key="2">
    <source>
        <dbReference type="ARBA" id="ARBA00023157"/>
    </source>
</evidence>
<feature type="signal peptide" evidence="4">
    <location>
        <begin position="1"/>
        <end position="24"/>
    </location>
</feature>